<keyword evidence="2" id="KW-1185">Reference proteome</keyword>
<name>A0ABW7AGQ5_9ACTN</name>
<evidence type="ECO:0000313" key="1">
    <source>
        <dbReference type="EMBL" id="MFG1706534.1"/>
    </source>
</evidence>
<protein>
    <submittedName>
        <fullName evidence="1">Uncharacterized protein</fullName>
    </submittedName>
</protein>
<sequence>MLAIRAWRRVHHSADHGQEAQGRAAFQRALERAQRYIHEADTTEITQLLAAYLKGIDPKALTELPGLMRTEIPERTASTRDIS</sequence>
<organism evidence="1 2">
    <name type="scientific">Nonomuraea marmarensis</name>
    <dbReference type="NCBI Taxonomy" id="3351344"/>
    <lineage>
        <taxon>Bacteria</taxon>
        <taxon>Bacillati</taxon>
        <taxon>Actinomycetota</taxon>
        <taxon>Actinomycetes</taxon>
        <taxon>Streptosporangiales</taxon>
        <taxon>Streptosporangiaceae</taxon>
        <taxon>Nonomuraea</taxon>
    </lineage>
</organism>
<accession>A0ABW7AGQ5</accession>
<comment type="caution">
    <text evidence="1">The sequence shown here is derived from an EMBL/GenBank/DDBJ whole genome shotgun (WGS) entry which is preliminary data.</text>
</comment>
<dbReference type="RefSeq" id="WP_393169474.1">
    <property type="nucleotide sequence ID" value="NZ_JBICRM010000016.1"/>
</dbReference>
<gene>
    <name evidence="1" type="ORF">ACFLIM_25400</name>
</gene>
<dbReference type="EMBL" id="JBICRM010000016">
    <property type="protein sequence ID" value="MFG1706534.1"/>
    <property type="molecule type" value="Genomic_DNA"/>
</dbReference>
<evidence type="ECO:0000313" key="2">
    <source>
        <dbReference type="Proteomes" id="UP001603978"/>
    </source>
</evidence>
<proteinExistence type="predicted"/>
<reference evidence="1 2" key="1">
    <citation type="submission" date="2024-10" db="EMBL/GenBank/DDBJ databases">
        <authorList>
            <person name="Topkara A.R."/>
            <person name="Saygin H."/>
        </authorList>
    </citation>
    <scope>NUCLEOTIDE SEQUENCE [LARGE SCALE GENOMIC DNA]</scope>
    <source>
        <strain evidence="1 2">M3C6</strain>
    </source>
</reference>
<dbReference type="Proteomes" id="UP001603978">
    <property type="component" value="Unassembled WGS sequence"/>
</dbReference>